<sequence>MSRRVARALAAAALGLALAAAPAHAASFDCGKAGTPDERAVCADPALSALDSEMGGLWFAYSRLPMLMGANGVRHDEAQDFLAARTACGADKACLGALYRARIAALKQQITAAIAALPPL</sequence>
<gene>
    <name evidence="2" type="ORF">MWN33_12425</name>
</gene>
<feature type="signal peptide" evidence="1">
    <location>
        <begin position="1"/>
        <end position="25"/>
    </location>
</feature>
<reference evidence="3" key="2">
    <citation type="submission" date="2023-07" db="EMBL/GenBank/DDBJ databases">
        <title>Ancylobacter moscoviensis sp. nov., facultatively methylotrophic bacteria from activated sludge and the reclassification of Starkeya novella (Starkey 1934) Kelly et al. 2000 as Ancylobacter novellus comb. nov., Starkeya koreensis Im et al. 2006 as Ancylobacter koreensis comb.nov., Angulomicrobium tetraedrale Vasil'eva et al. 1986 as Ancylobacter tetraedralis comb. nov., Angulomicrobium amanitiforme Fritz et al. 2004 as Ancylobacter amanitiformis comb. nov. and Methylorhabdus multivorans Doronina et al. 1996 as Ancylobacter multivorans comb. nov. and emended description of the genus Ancylobacter.</title>
        <authorList>
            <person name="Doronina N."/>
            <person name="Chemodurova A."/>
            <person name="Grouzdev D."/>
            <person name="Koziaeva V."/>
            <person name="Shi W."/>
            <person name="Wu L."/>
            <person name="Kaparullina E."/>
        </authorList>
    </citation>
    <scope>NUCLEOTIDE SEQUENCE [LARGE SCALE GENOMIC DNA]</scope>
    <source>
        <strain evidence="3">Jip08</strain>
    </source>
</reference>
<dbReference type="Proteomes" id="UP001202867">
    <property type="component" value="Unassembled WGS sequence"/>
</dbReference>
<organism evidence="2 3">
    <name type="scientific">Ancylobacter koreensis</name>
    <dbReference type="NCBI Taxonomy" id="266121"/>
    <lineage>
        <taxon>Bacteria</taxon>
        <taxon>Pseudomonadati</taxon>
        <taxon>Pseudomonadota</taxon>
        <taxon>Alphaproteobacteria</taxon>
        <taxon>Hyphomicrobiales</taxon>
        <taxon>Xanthobacteraceae</taxon>
        <taxon>Ancylobacter</taxon>
    </lineage>
</organism>
<comment type="caution">
    <text evidence="2">The sequence shown here is derived from an EMBL/GenBank/DDBJ whole genome shotgun (WGS) entry which is preliminary data.</text>
</comment>
<dbReference type="InterPro" id="IPR052755">
    <property type="entry name" value="Lysozyme_Inhibitor_LprI"/>
</dbReference>
<proteinExistence type="predicted"/>
<reference evidence="2 3" key="1">
    <citation type="submission" date="2022-04" db="EMBL/GenBank/DDBJ databases">
        <authorList>
            <person name="Grouzdev D.S."/>
            <person name="Pantiukh K.S."/>
            <person name="Krutkina M.S."/>
        </authorList>
    </citation>
    <scope>NUCLEOTIDE SEQUENCE [LARGE SCALE GENOMIC DNA]</scope>
    <source>
        <strain evidence="2 3">Jip08</strain>
    </source>
</reference>
<dbReference type="EMBL" id="JALKCG010000004">
    <property type="protein sequence ID" value="MCK0208835.1"/>
    <property type="molecule type" value="Genomic_DNA"/>
</dbReference>
<evidence type="ECO:0000256" key="1">
    <source>
        <dbReference type="SAM" id="SignalP"/>
    </source>
</evidence>
<keyword evidence="3" id="KW-1185">Reference proteome</keyword>
<dbReference type="PANTHER" id="PTHR37549:SF1">
    <property type="entry name" value="LIPOPROTEIN LPRI"/>
    <property type="match status" value="1"/>
</dbReference>
<feature type="chain" id="PRO_5047055748" description="Lysozyme inhibitor LprI N-terminal domain-containing protein" evidence="1">
    <location>
        <begin position="26"/>
        <end position="120"/>
    </location>
</feature>
<protein>
    <recommendedName>
        <fullName evidence="4">Lysozyme inhibitor LprI N-terminal domain-containing protein</fullName>
    </recommendedName>
</protein>
<dbReference type="PANTHER" id="PTHR37549">
    <property type="entry name" value="LIPOPROTEIN LPRI"/>
    <property type="match status" value="1"/>
</dbReference>
<name>A0ABT0DNK7_9HYPH</name>
<accession>A0ABT0DNK7</accession>
<dbReference type="RefSeq" id="WP_247201118.1">
    <property type="nucleotide sequence ID" value="NZ_JALKCG010000004.1"/>
</dbReference>
<evidence type="ECO:0000313" key="3">
    <source>
        <dbReference type="Proteomes" id="UP001202867"/>
    </source>
</evidence>
<evidence type="ECO:0008006" key="4">
    <source>
        <dbReference type="Google" id="ProtNLM"/>
    </source>
</evidence>
<keyword evidence="1" id="KW-0732">Signal</keyword>
<evidence type="ECO:0000313" key="2">
    <source>
        <dbReference type="EMBL" id="MCK0208835.1"/>
    </source>
</evidence>